<sequence>MKPRVLNERDLRALRIFCVAAQAGGFSAAENKLNMTKTTISRQIKSVEETLGAKLCSRGPQGFELTEAGKAALVYAQEALDALDRIFPAIDASREIISGDLSIGFSDNTIGNPGSFLHLALKELHHMAPLVNLSLHTLTAPQLIQALLDRKLDIAVKGIMEHQKVISLRYIELYSESHQLYFIASELPGEKRPVVFRRQQAFVEESIARLGYRRGPEANGIEAVAMLIATGQYVGILPTHYAERLRPELPLQEVPGTPRWEVKHYAVTHGSRPLSPAAETMLKLLLAAHRRQGNKA</sequence>
<evidence type="ECO:0000256" key="2">
    <source>
        <dbReference type="ARBA" id="ARBA00023015"/>
    </source>
</evidence>
<keyword evidence="4" id="KW-0804">Transcription</keyword>
<accession>A0A250B3W3</accession>
<dbReference type="CDD" id="cd05466">
    <property type="entry name" value="PBP2_LTTR_substrate"/>
    <property type="match status" value="1"/>
</dbReference>
<dbReference type="Gene3D" id="1.10.10.10">
    <property type="entry name" value="Winged helix-like DNA-binding domain superfamily/Winged helix DNA-binding domain"/>
    <property type="match status" value="1"/>
</dbReference>
<dbReference type="SUPFAM" id="SSF46785">
    <property type="entry name" value="Winged helix' DNA-binding domain"/>
    <property type="match status" value="1"/>
</dbReference>
<dbReference type="PROSITE" id="PS50931">
    <property type="entry name" value="HTH_LYSR"/>
    <property type="match status" value="1"/>
</dbReference>
<dbReference type="GO" id="GO:0003700">
    <property type="term" value="F:DNA-binding transcription factor activity"/>
    <property type="evidence" value="ECO:0007669"/>
    <property type="project" value="InterPro"/>
</dbReference>
<dbReference type="InterPro" id="IPR036390">
    <property type="entry name" value="WH_DNA-bd_sf"/>
</dbReference>
<keyword evidence="7" id="KW-1185">Reference proteome</keyword>
<dbReference type="KEGG" id="gqu:AWC35_16375"/>
<dbReference type="PANTHER" id="PTHR30126:SF98">
    <property type="entry name" value="HTH-TYPE TRANSCRIPTIONAL ACTIVATOR BAUR"/>
    <property type="match status" value="1"/>
</dbReference>
<evidence type="ECO:0000256" key="3">
    <source>
        <dbReference type="ARBA" id="ARBA00023125"/>
    </source>
</evidence>
<dbReference type="InterPro" id="IPR036388">
    <property type="entry name" value="WH-like_DNA-bd_sf"/>
</dbReference>
<dbReference type="Proteomes" id="UP000217182">
    <property type="component" value="Chromosome"/>
</dbReference>
<dbReference type="AlphaFoldDB" id="A0A250B3W3"/>
<dbReference type="InterPro" id="IPR000847">
    <property type="entry name" value="LysR_HTH_N"/>
</dbReference>
<evidence type="ECO:0000256" key="1">
    <source>
        <dbReference type="ARBA" id="ARBA00009437"/>
    </source>
</evidence>
<gene>
    <name evidence="6" type="ORF">AWC35_16375</name>
</gene>
<proteinExistence type="inferred from homology"/>
<keyword evidence="3" id="KW-0238">DNA-binding</keyword>
<evidence type="ECO:0000256" key="4">
    <source>
        <dbReference type="ARBA" id="ARBA00023163"/>
    </source>
</evidence>
<protein>
    <submittedName>
        <fullName evidence="6">LysR family transcriptional regulator</fullName>
    </submittedName>
</protein>
<organism evidence="6 7">
    <name type="scientific">Gibbsiella quercinecans</name>
    <dbReference type="NCBI Taxonomy" id="929813"/>
    <lineage>
        <taxon>Bacteria</taxon>
        <taxon>Pseudomonadati</taxon>
        <taxon>Pseudomonadota</taxon>
        <taxon>Gammaproteobacteria</taxon>
        <taxon>Enterobacterales</taxon>
        <taxon>Yersiniaceae</taxon>
        <taxon>Gibbsiella</taxon>
    </lineage>
</organism>
<dbReference type="Pfam" id="PF03466">
    <property type="entry name" value="LysR_substrate"/>
    <property type="match status" value="1"/>
</dbReference>
<dbReference type="Gene3D" id="3.40.190.10">
    <property type="entry name" value="Periplasmic binding protein-like II"/>
    <property type="match status" value="1"/>
</dbReference>
<dbReference type="Pfam" id="PF00126">
    <property type="entry name" value="HTH_1"/>
    <property type="match status" value="1"/>
</dbReference>
<dbReference type="InterPro" id="IPR005119">
    <property type="entry name" value="LysR_subst-bd"/>
</dbReference>
<dbReference type="EMBL" id="CP014136">
    <property type="protein sequence ID" value="ATA20791.1"/>
    <property type="molecule type" value="Genomic_DNA"/>
</dbReference>
<reference evidence="6 7" key="1">
    <citation type="submission" date="2016-01" db="EMBL/GenBank/DDBJ databases">
        <authorList>
            <person name="Oliw E.H."/>
        </authorList>
    </citation>
    <scope>NUCLEOTIDE SEQUENCE [LARGE SCALE GENOMIC DNA]</scope>
    <source>
        <strain evidence="6 7">FRB97</strain>
    </source>
</reference>
<dbReference type="RefSeq" id="WP_095847376.1">
    <property type="nucleotide sequence ID" value="NZ_CP014136.1"/>
</dbReference>
<name>A0A250B3W3_9GAMM</name>
<keyword evidence="2" id="KW-0805">Transcription regulation</keyword>
<evidence type="ECO:0000259" key="5">
    <source>
        <dbReference type="PROSITE" id="PS50931"/>
    </source>
</evidence>
<evidence type="ECO:0000313" key="6">
    <source>
        <dbReference type="EMBL" id="ATA20791.1"/>
    </source>
</evidence>
<dbReference type="SUPFAM" id="SSF53850">
    <property type="entry name" value="Periplasmic binding protein-like II"/>
    <property type="match status" value="1"/>
</dbReference>
<feature type="domain" description="HTH lysR-type" evidence="5">
    <location>
        <begin position="9"/>
        <end position="66"/>
    </location>
</feature>
<dbReference type="GO" id="GO:0000976">
    <property type="term" value="F:transcription cis-regulatory region binding"/>
    <property type="evidence" value="ECO:0007669"/>
    <property type="project" value="TreeGrafter"/>
</dbReference>
<dbReference type="OrthoDB" id="8437302at2"/>
<comment type="similarity">
    <text evidence="1">Belongs to the LysR transcriptional regulatory family.</text>
</comment>
<evidence type="ECO:0000313" key="7">
    <source>
        <dbReference type="Proteomes" id="UP000217182"/>
    </source>
</evidence>
<dbReference type="PANTHER" id="PTHR30126">
    <property type="entry name" value="HTH-TYPE TRANSCRIPTIONAL REGULATOR"/>
    <property type="match status" value="1"/>
</dbReference>